<gene>
    <name evidence="15" type="ORF">K452DRAFT_321166</name>
</gene>
<dbReference type="GO" id="GO:0047490">
    <property type="term" value="F:pectin lyase activity"/>
    <property type="evidence" value="ECO:0007669"/>
    <property type="project" value="UniProtKB-EC"/>
</dbReference>
<dbReference type="GO" id="GO:0005576">
    <property type="term" value="C:extracellular region"/>
    <property type="evidence" value="ECO:0007669"/>
    <property type="project" value="UniProtKB-SubCell"/>
</dbReference>
<reference evidence="15" key="1">
    <citation type="journal article" date="2020" name="Stud. Mycol.">
        <title>101 Dothideomycetes genomes: a test case for predicting lifestyles and emergence of pathogens.</title>
        <authorList>
            <person name="Haridas S."/>
            <person name="Albert R."/>
            <person name="Binder M."/>
            <person name="Bloem J."/>
            <person name="Labutti K."/>
            <person name="Salamov A."/>
            <person name="Andreopoulos B."/>
            <person name="Baker S."/>
            <person name="Barry K."/>
            <person name="Bills G."/>
            <person name="Bluhm B."/>
            <person name="Cannon C."/>
            <person name="Castanera R."/>
            <person name="Culley D."/>
            <person name="Daum C."/>
            <person name="Ezra D."/>
            <person name="Gonzalez J."/>
            <person name="Henrissat B."/>
            <person name="Kuo A."/>
            <person name="Liang C."/>
            <person name="Lipzen A."/>
            <person name="Lutzoni F."/>
            <person name="Magnuson J."/>
            <person name="Mondo S."/>
            <person name="Nolan M."/>
            <person name="Ohm R."/>
            <person name="Pangilinan J."/>
            <person name="Park H.-J."/>
            <person name="Ramirez L."/>
            <person name="Alfaro M."/>
            <person name="Sun H."/>
            <person name="Tritt A."/>
            <person name="Yoshinaga Y."/>
            <person name="Zwiers L.-H."/>
            <person name="Turgeon B."/>
            <person name="Goodwin S."/>
            <person name="Spatafora J."/>
            <person name="Crous P."/>
            <person name="Grigoriev I."/>
        </authorList>
    </citation>
    <scope>NUCLEOTIDE SEQUENCE</scope>
    <source>
        <strain evidence="15">CBS 121167</strain>
    </source>
</reference>
<evidence type="ECO:0000256" key="13">
    <source>
        <dbReference type="SAM" id="SignalP"/>
    </source>
</evidence>
<comment type="similarity">
    <text evidence="2 11">Belongs to the polysaccharide lyase 1 family.</text>
</comment>
<keyword evidence="7 11" id="KW-0456">Lyase</keyword>
<evidence type="ECO:0000256" key="3">
    <source>
        <dbReference type="ARBA" id="ARBA00022525"/>
    </source>
</evidence>
<feature type="compositionally biased region" description="Low complexity" evidence="12">
    <location>
        <begin position="388"/>
        <end position="402"/>
    </location>
</feature>
<feature type="region of interest" description="Disordered" evidence="12">
    <location>
        <begin position="386"/>
        <end position="417"/>
    </location>
</feature>
<evidence type="ECO:0000256" key="5">
    <source>
        <dbReference type="ARBA" id="ARBA00023157"/>
    </source>
</evidence>
<feature type="chain" id="PRO_5025483975" description="pectin lyase" evidence="13">
    <location>
        <begin position="22"/>
        <end position="417"/>
    </location>
</feature>
<evidence type="ECO:0000256" key="1">
    <source>
        <dbReference type="ARBA" id="ARBA00004613"/>
    </source>
</evidence>
<dbReference type="PANTHER" id="PTHR31683">
    <property type="entry name" value="PECTATE LYASE 18-RELATED"/>
    <property type="match status" value="1"/>
</dbReference>
<comment type="catalytic activity">
    <reaction evidence="8">
        <text>Eliminative cleavage of (1-&gt;4)-alpha-D-galacturonan methyl ester to give oligosaccharides with 4-deoxy-6-O-methyl-alpha-D-galact-4-enuronosyl groups at their non-reducing ends.</text>
        <dbReference type="EC" id="4.2.2.10"/>
    </reaction>
</comment>
<keyword evidence="4 13" id="KW-0732">Signal</keyword>
<dbReference type="InterPro" id="IPR012334">
    <property type="entry name" value="Pectin_lyas_fold"/>
</dbReference>
<accession>A0A6A6B3J0</accession>
<keyword evidence="11" id="KW-0119">Carbohydrate metabolism</keyword>
<evidence type="ECO:0000256" key="2">
    <source>
        <dbReference type="ARBA" id="ARBA00010980"/>
    </source>
</evidence>
<dbReference type="FunFam" id="2.160.20.10:FF:000003">
    <property type="entry name" value="Pectin lyase F"/>
    <property type="match status" value="1"/>
</dbReference>
<protein>
    <recommendedName>
        <fullName evidence="10">pectin lyase</fullName>
        <ecNumber evidence="10">4.2.2.10</ecNumber>
    </recommendedName>
</protein>
<keyword evidence="5" id="KW-1015">Disulfide bond</keyword>
<evidence type="ECO:0000256" key="6">
    <source>
        <dbReference type="ARBA" id="ARBA00023180"/>
    </source>
</evidence>
<dbReference type="InterPro" id="IPR011050">
    <property type="entry name" value="Pectin_lyase_fold/virulence"/>
</dbReference>
<dbReference type="GO" id="GO:0030570">
    <property type="term" value="F:pectate lyase activity"/>
    <property type="evidence" value="ECO:0007669"/>
    <property type="project" value="InterPro"/>
</dbReference>
<evidence type="ECO:0000256" key="4">
    <source>
        <dbReference type="ARBA" id="ARBA00022729"/>
    </source>
</evidence>
<feature type="domain" description="Pectate lyase" evidence="14">
    <location>
        <begin position="76"/>
        <end position="304"/>
    </location>
</feature>
<dbReference type="SMART" id="SM00656">
    <property type="entry name" value="Amb_all"/>
    <property type="match status" value="1"/>
</dbReference>
<dbReference type="InterPro" id="IPR002022">
    <property type="entry name" value="Pec_lyase"/>
</dbReference>
<dbReference type="Pfam" id="PF00544">
    <property type="entry name" value="Pectate_lyase_4"/>
    <property type="match status" value="1"/>
</dbReference>
<dbReference type="GeneID" id="54301872"/>
<evidence type="ECO:0000313" key="16">
    <source>
        <dbReference type="Proteomes" id="UP000799438"/>
    </source>
</evidence>
<evidence type="ECO:0000313" key="15">
    <source>
        <dbReference type="EMBL" id="KAF2138620.1"/>
    </source>
</evidence>
<evidence type="ECO:0000256" key="8">
    <source>
        <dbReference type="ARBA" id="ARBA00036818"/>
    </source>
</evidence>
<evidence type="ECO:0000256" key="12">
    <source>
        <dbReference type="SAM" id="MobiDB-lite"/>
    </source>
</evidence>
<dbReference type="EMBL" id="ML995496">
    <property type="protein sequence ID" value="KAF2138620.1"/>
    <property type="molecule type" value="Genomic_DNA"/>
</dbReference>
<name>A0A6A6B3J0_9PEZI</name>
<dbReference type="GO" id="GO:0000272">
    <property type="term" value="P:polysaccharide catabolic process"/>
    <property type="evidence" value="ECO:0007669"/>
    <property type="project" value="UniProtKB-KW"/>
</dbReference>
<keyword evidence="3 11" id="KW-0964">Secreted</keyword>
<keyword evidence="16" id="KW-1185">Reference proteome</keyword>
<keyword evidence="11" id="KW-0624">Polysaccharide degradation</keyword>
<dbReference type="RefSeq" id="XP_033394333.1">
    <property type="nucleotide sequence ID" value="XM_033544376.1"/>
</dbReference>
<dbReference type="SUPFAM" id="SSF51126">
    <property type="entry name" value="Pectin lyase-like"/>
    <property type="match status" value="1"/>
</dbReference>
<sequence length="417" mass="43752">MQYRAISSALLLALLSPAAYAQVVGTPTGFAAGTTGGGSAEAAAPADIKELAEWLSDDQERVILIDKEFDFTGTEGTTKETGCAPWSDQCSTGAQLAINGANDWCGDKTPADVNYDNAALTALEVGSNKSIVGVGSKGVLKGKGLMLKNNVENIIIQNIHITELNPQYVWGGDALTLNGCDKVWIDHNKFSKIGRQMIVSGYEAAGHVTISNNEFDGKSDYSASCNNQHYWVWLFYGAKDWYTVQGNYLHDVSGRNPHIGTDDSQIVFHAVNNYWSNVGGHSFDVAAGCDILVEGNVFEKVDTPFTEESASGGSHIFNVPSGSESSCSSYLGRDCVANSVTGSGDFTKFDDEEALAGFSGLEKSIVEAKDASTVASDVVANAGVGKLSSSGSSSSGSGAAAGTPVSTPTPTPMKFRA</sequence>
<proteinExistence type="inferred from homology"/>
<evidence type="ECO:0000256" key="9">
    <source>
        <dbReference type="ARBA" id="ARBA00037631"/>
    </source>
</evidence>
<dbReference type="Proteomes" id="UP000799438">
    <property type="component" value="Unassembled WGS sequence"/>
</dbReference>
<evidence type="ECO:0000256" key="11">
    <source>
        <dbReference type="RuleBase" id="RU361173"/>
    </source>
</evidence>
<organism evidence="15 16">
    <name type="scientific">Aplosporella prunicola CBS 121167</name>
    <dbReference type="NCBI Taxonomy" id="1176127"/>
    <lineage>
        <taxon>Eukaryota</taxon>
        <taxon>Fungi</taxon>
        <taxon>Dikarya</taxon>
        <taxon>Ascomycota</taxon>
        <taxon>Pezizomycotina</taxon>
        <taxon>Dothideomycetes</taxon>
        <taxon>Dothideomycetes incertae sedis</taxon>
        <taxon>Botryosphaeriales</taxon>
        <taxon>Aplosporellaceae</taxon>
        <taxon>Aplosporella</taxon>
    </lineage>
</organism>
<comment type="subcellular location">
    <subcellularLocation>
        <location evidence="1 11">Secreted</location>
    </subcellularLocation>
</comment>
<evidence type="ECO:0000256" key="10">
    <source>
        <dbReference type="ARBA" id="ARBA00039082"/>
    </source>
</evidence>
<keyword evidence="6" id="KW-0325">Glycoprotein</keyword>
<dbReference type="OrthoDB" id="1637350at2759"/>
<dbReference type="AlphaFoldDB" id="A0A6A6B3J0"/>
<evidence type="ECO:0000259" key="14">
    <source>
        <dbReference type="SMART" id="SM00656"/>
    </source>
</evidence>
<comment type="function">
    <text evidence="9">Pectinolytic enzymes consist of four classes of enzymes: pectin lyase, polygalacturonase, pectin methylesterase and rhamnogalacturonase. Among pectinolytic enzymes, pectin lyase is the most important in depolymerization of pectin, since it cleaves internal glycosidic bonds of highly methylated pectins.</text>
</comment>
<dbReference type="InterPro" id="IPR045032">
    <property type="entry name" value="PEL"/>
</dbReference>
<feature type="signal peptide" evidence="13">
    <location>
        <begin position="1"/>
        <end position="21"/>
    </location>
</feature>
<evidence type="ECO:0000256" key="7">
    <source>
        <dbReference type="ARBA" id="ARBA00023239"/>
    </source>
</evidence>
<dbReference type="EC" id="4.2.2.10" evidence="10"/>
<dbReference type="Gene3D" id="2.160.20.10">
    <property type="entry name" value="Single-stranded right-handed beta-helix, Pectin lyase-like"/>
    <property type="match status" value="1"/>
</dbReference>
<dbReference type="PANTHER" id="PTHR31683:SF67">
    <property type="entry name" value="PECTIN LYASE F-RELATED"/>
    <property type="match status" value="1"/>
</dbReference>